<gene>
    <name evidence="4" type="ORF">C7K25_11575</name>
</gene>
<evidence type="ECO:0000259" key="3">
    <source>
        <dbReference type="Pfam" id="PF13845"/>
    </source>
</evidence>
<evidence type="ECO:0000256" key="2">
    <source>
        <dbReference type="SAM" id="SignalP"/>
    </source>
</evidence>
<evidence type="ECO:0000256" key="1">
    <source>
        <dbReference type="SAM" id="MobiDB-lite"/>
    </source>
</evidence>
<reference evidence="4" key="1">
    <citation type="submission" date="2018-03" db="EMBL/GenBank/DDBJ databases">
        <authorList>
            <person name="Nunes O.C."/>
            <person name="Lopes A.R."/>
            <person name="Froufe H."/>
            <person name="Munoz-Merida A."/>
            <person name="Barroso C."/>
            <person name="Egas C."/>
        </authorList>
    </citation>
    <scope>NUCLEOTIDE SEQUENCE</scope>
    <source>
        <strain evidence="4">ON4</strain>
    </source>
</reference>
<name>A0ABT7CA67_9MICO</name>
<sequence>MTSKLRIPASIAAFAAATLMLAGCSLFGGGGGEDPEADRERAEKVDPTTEESTTDNSEDLFTPEETEEAFQEPDDADVFNLTVGDCITDTDMAGTELQTVPTVPCSQPHTFEVFHDFEITTSTFPGPDSDELMNIVSDGCLGDAFTQFVGVEYNSSTLGVMYLSPTQGSWDQGDRLVSCMVYEGEGSGNVTTGTLEGSSK</sequence>
<feature type="region of interest" description="Disordered" evidence="1">
    <location>
        <begin position="25"/>
        <end position="64"/>
    </location>
</feature>
<feature type="chain" id="PRO_5046902523" description="Septum formation-related domain-containing protein" evidence="2">
    <location>
        <begin position="23"/>
        <end position="200"/>
    </location>
</feature>
<evidence type="ECO:0000313" key="4">
    <source>
        <dbReference type="EMBL" id="MDJ1372000.1"/>
    </source>
</evidence>
<feature type="signal peptide" evidence="2">
    <location>
        <begin position="1"/>
        <end position="22"/>
    </location>
</feature>
<dbReference type="PROSITE" id="PS51257">
    <property type="entry name" value="PROKAR_LIPOPROTEIN"/>
    <property type="match status" value="1"/>
</dbReference>
<keyword evidence="5" id="KW-1185">Reference proteome</keyword>
<dbReference type="Proteomes" id="UP001170379">
    <property type="component" value="Unassembled WGS sequence"/>
</dbReference>
<accession>A0ABT7CA67</accession>
<feature type="domain" description="Septum formation-related" evidence="3">
    <location>
        <begin position="84"/>
        <end position="189"/>
    </location>
</feature>
<organism evidence="4 5">
    <name type="scientific">Gulosibacter molinativorax</name>
    <dbReference type="NCBI Taxonomy" id="256821"/>
    <lineage>
        <taxon>Bacteria</taxon>
        <taxon>Bacillati</taxon>
        <taxon>Actinomycetota</taxon>
        <taxon>Actinomycetes</taxon>
        <taxon>Micrococcales</taxon>
        <taxon>Microbacteriaceae</taxon>
        <taxon>Gulosibacter</taxon>
    </lineage>
</organism>
<dbReference type="EMBL" id="PXVD01000018">
    <property type="protein sequence ID" value="MDJ1372000.1"/>
    <property type="molecule type" value="Genomic_DNA"/>
</dbReference>
<keyword evidence="2" id="KW-0732">Signal</keyword>
<proteinExistence type="predicted"/>
<reference evidence="4" key="2">
    <citation type="journal article" date="2022" name="Sci. Rep.">
        <title>In silico prediction of the enzymes involved in the degradation of the herbicide molinate by Gulosibacter molinativorax ON4T.</title>
        <authorList>
            <person name="Lopes A.R."/>
            <person name="Bunin E."/>
            <person name="Viana A.T."/>
            <person name="Froufe H."/>
            <person name="Munoz-Merida A."/>
            <person name="Pinho D."/>
            <person name="Figueiredo J."/>
            <person name="Barroso C."/>
            <person name="Vaz-Moreira I."/>
            <person name="Bellanger X."/>
            <person name="Egas C."/>
            <person name="Nunes O.C."/>
        </authorList>
    </citation>
    <scope>NUCLEOTIDE SEQUENCE</scope>
    <source>
        <strain evidence="4">ON4</strain>
    </source>
</reference>
<protein>
    <recommendedName>
        <fullName evidence="3">Septum formation-related domain-containing protein</fullName>
    </recommendedName>
</protein>
<comment type="caution">
    <text evidence="4">The sequence shown here is derived from an EMBL/GenBank/DDBJ whole genome shotgun (WGS) entry which is preliminary data.</text>
</comment>
<dbReference type="Pfam" id="PF13845">
    <property type="entry name" value="Septum_form"/>
    <property type="match status" value="1"/>
</dbReference>
<evidence type="ECO:0000313" key="5">
    <source>
        <dbReference type="Proteomes" id="UP001170379"/>
    </source>
</evidence>
<feature type="compositionally biased region" description="Basic and acidic residues" evidence="1">
    <location>
        <begin position="38"/>
        <end position="47"/>
    </location>
</feature>
<dbReference type="InterPro" id="IPR026004">
    <property type="entry name" value="Septum_form"/>
</dbReference>
<feature type="compositionally biased region" description="Acidic residues" evidence="1">
    <location>
        <begin position="48"/>
        <end position="64"/>
    </location>
</feature>
<dbReference type="RefSeq" id="WP_051266549.1">
    <property type="nucleotide sequence ID" value="NZ_CP028426.1"/>
</dbReference>